<comment type="caution">
    <text evidence="2">The sequence shown here is derived from an EMBL/GenBank/DDBJ whole genome shotgun (WGS) entry which is preliminary data.</text>
</comment>
<dbReference type="GeneID" id="63835207"/>
<feature type="non-terminal residue" evidence="2">
    <location>
        <position position="1"/>
    </location>
</feature>
<keyword evidence="3" id="KW-1185">Reference proteome</keyword>
<dbReference type="EMBL" id="MU032360">
    <property type="protein sequence ID" value="KAF3759850.1"/>
    <property type="molecule type" value="Genomic_DNA"/>
</dbReference>
<organism evidence="2 3">
    <name type="scientific">Cryphonectria parasitica (strain ATCC 38755 / EP155)</name>
    <dbReference type="NCBI Taxonomy" id="660469"/>
    <lineage>
        <taxon>Eukaryota</taxon>
        <taxon>Fungi</taxon>
        <taxon>Dikarya</taxon>
        <taxon>Ascomycota</taxon>
        <taxon>Pezizomycotina</taxon>
        <taxon>Sordariomycetes</taxon>
        <taxon>Sordariomycetidae</taxon>
        <taxon>Diaporthales</taxon>
        <taxon>Cryphonectriaceae</taxon>
        <taxon>Cryphonectria-Endothia species complex</taxon>
        <taxon>Cryphonectria</taxon>
    </lineage>
</organism>
<dbReference type="InterPro" id="IPR005162">
    <property type="entry name" value="Retrotrans_gag_dom"/>
</dbReference>
<proteinExistence type="predicted"/>
<dbReference type="Pfam" id="PF03732">
    <property type="entry name" value="Retrotrans_gag"/>
    <property type="match status" value="1"/>
</dbReference>
<reference evidence="2" key="1">
    <citation type="journal article" date="2020" name="Phytopathology">
        <title>Genome sequence of the chestnut blight fungus Cryphonectria parasitica EP155: A fundamental resource for an archetypical invasive plant pathogen.</title>
        <authorList>
            <person name="Crouch J.A."/>
            <person name="Dawe A."/>
            <person name="Aerts A."/>
            <person name="Barry K."/>
            <person name="Churchill A.C.L."/>
            <person name="Grimwood J."/>
            <person name="Hillman B."/>
            <person name="Milgroom M.G."/>
            <person name="Pangilinan J."/>
            <person name="Smith M."/>
            <person name="Salamov A."/>
            <person name="Schmutz J."/>
            <person name="Yadav J."/>
            <person name="Grigoriev I.V."/>
            <person name="Nuss D."/>
        </authorList>
    </citation>
    <scope>NUCLEOTIDE SEQUENCE</scope>
    <source>
        <strain evidence="2">EP155</strain>
    </source>
</reference>
<accession>A0A9P4XS67</accession>
<sequence length="77" mass="9050">YKPSLCNYLEHQNNPNTCTQGIKNIFNSFESFEKAFKETFDNSNKECITAQQLMNLRQTKLASAYTIRFKQLSMQFL</sequence>
<protein>
    <recommendedName>
        <fullName evidence="1">Retrotransposon gag domain-containing protein</fullName>
    </recommendedName>
</protein>
<dbReference type="OrthoDB" id="4769838at2759"/>
<evidence type="ECO:0000313" key="2">
    <source>
        <dbReference type="EMBL" id="KAF3759850.1"/>
    </source>
</evidence>
<feature type="domain" description="Retrotransposon gag" evidence="1">
    <location>
        <begin position="22"/>
        <end position="75"/>
    </location>
</feature>
<dbReference type="Proteomes" id="UP000803844">
    <property type="component" value="Unassembled WGS sequence"/>
</dbReference>
<evidence type="ECO:0000259" key="1">
    <source>
        <dbReference type="Pfam" id="PF03732"/>
    </source>
</evidence>
<name>A0A9P4XS67_CRYP1</name>
<evidence type="ECO:0000313" key="3">
    <source>
        <dbReference type="Proteomes" id="UP000803844"/>
    </source>
</evidence>
<dbReference type="RefSeq" id="XP_040770829.1">
    <property type="nucleotide sequence ID" value="XM_040918078.1"/>
</dbReference>
<dbReference type="AlphaFoldDB" id="A0A9P4XS67"/>
<gene>
    <name evidence="2" type="ORF">M406DRAFT_270311</name>
</gene>